<accession>A0ABW0RUI0</accession>
<dbReference type="SMART" id="SM00670">
    <property type="entry name" value="PINc"/>
    <property type="match status" value="1"/>
</dbReference>
<dbReference type="PANTHER" id="PTHR30473:SF2">
    <property type="entry name" value="PIN DOMAIN-CONTAINING PROTEIN"/>
    <property type="match status" value="1"/>
</dbReference>
<dbReference type="InterPro" id="IPR051451">
    <property type="entry name" value="PhoH2-like"/>
</dbReference>
<protein>
    <submittedName>
        <fullName evidence="7">PhoH family protein</fullName>
    </submittedName>
</protein>
<dbReference type="SUPFAM" id="SSF52540">
    <property type="entry name" value="P-loop containing nucleoside triphosphate hydrolases"/>
    <property type="match status" value="1"/>
</dbReference>
<evidence type="ECO:0000256" key="3">
    <source>
        <dbReference type="ARBA" id="ARBA00022840"/>
    </source>
</evidence>
<comment type="similarity">
    <text evidence="4">In the N-terminal section; belongs to the PINc/VapC protein family.</text>
</comment>
<dbReference type="EMBL" id="JBHSMZ010000004">
    <property type="protein sequence ID" value="MFC5548291.1"/>
    <property type="molecule type" value="Genomic_DNA"/>
</dbReference>
<proteinExistence type="inferred from homology"/>
<sequence length="607" mass="66251">MPLPKIPSKPATILLAKDYPKAEPGKSPVRAAAKAENDPVEDLISGEAVPAKPARARKSKAALLVEAPSREAVPENGAAKVAPSLLPAPARPDRSGKTGAEGNKTAKLRESDMNEPHPVKHKPVEVNVKSSASRKADSAGVAKMFVLDTNVLMHDPTSLFRFEEHDVYLPMMTLEELDNHKKGMSEVARNARQVSRTLDALIANTDDDAIETGIPLAKLGNKDARGRLYFQTRLNAASLPEGLPAGKADNQILGVVRALEADQSGRAIVLVSKDINMRIKARALGLAAEDYFNDHVLEDTDLLYSGIVQLPDDFWTRHGKNMESWQEIKGGNSSTFYRVTGPFIPSLLVNQFVFFEPNNGEAPFQAQVKEINGKTAVLQTLRDYSHNKNNVWGITARNREQNFALNLLMNPEVDFITLLGQAGTGKTLLALAAGLAQVLETKVYNEIIVTRVTVPVGEDIGFLPGTEEEKMSPWMGAFDDNLEVLMKGDGDAGDWGRAATQDLIRSRIKIKSLNFMRGRTFVNKFLIIDEAQNLTPKQMKTLVTRAGPGTKILCLGNIAQIDTPYLTEGSSGLTYVVDRFKGWSHGGHVTLARGERSRLADHASDVL</sequence>
<evidence type="ECO:0000313" key="8">
    <source>
        <dbReference type="Proteomes" id="UP001596086"/>
    </source>
</evidence>
<gene>
    <name evidence="7" type="ORF">ACFPO9_07145</name>
</gene>
<dbReference type="Gene3D" id="3.40.50.1010">
    <property type="entry name" value="5'-nuclease"/>
    <property type="match status" value="1"/>
</dbReference>
<dbReference type="Gene3D" id="3.40.50.300">
    <property type="entry name" value="P-loop containing nucleotide triphosphate hydrolases"/>
    <property type="match status" value="1"/>
</dbReference>
<evidence type="ECO:0000256" key="4">
    <source>
        <dbReference type="ARBA" id="ARBA00046345"/>
    </source>
</evidence>
<name>A0ABW0RUI0_9BURK</name>
<comment type="caution">
    <text evidence="7">The sequence shown here is derived from an EMBL/GenBank/DDBJ whole genome shotgun (WGS) entry which is preliminary data.</text>
</comment>
<evidence type="ECO:0000256" key="5">
    <source>
        <dbReference type="SAM" id="MobiDB-lite"/>
    </source>
</evidence>
<dbReference type="PANTHER" id="PTHR30473">
    <property type="entry name" value="PROTEIN PHOH"/>
    <property type="match status" value="1"/>
</dbReference>
<dbReference type="InterPro" id="IPR003714">
    <property type="entry name" value="PhoH"/>
</dbReference>
<evidence type="ECO:0000256" key="2">
    <source>
        <dbReference type="ARBA" id="ARBA00022741"/>
    </source>
</evidence>
<organism evidence="7 8">
    <name type="scientific">Massilia aerilata</name>
    <dbReference type="NCBI Taxonomy" id="453817"/>
    <lineage>
        <taxon>Bacteria</taxon>
        <taxon>Pseudomonadati</taxon>
        <taxon>Pseudomonadota</taxon>
        <taxon>Betaproteobacteria</taxon>
        <taxon>Burkholderiales</taxon>
        <taxon>Oxalobacteraceae</taxon>
        <taxon>Telluria group</taxon>
        <taxon>Massilia</taxon>
    </lineage>
</organism>
<dbReference type="InterPro" id="IPR002716">
    <property type="entry name" value="PIN_dom"/>
</dbReference>
<keyword evidence="8" id="KW-1185">Reference proteome</keyword>
<dbReference type="Pfam" id="PF13638">
    <property type="entry name" value="PIN_4"/>
    <property type="match status" value="1"/>
</dbReference>
<dbReference type="InterPro" id="IPR029060">
    <property type="entry name" value="PIN-like_dom_sf"/>
</dbReference>
<evidence type="ECO:0000313" key="7">
    <source>
        <dbReference type="EMBL" id="MFC5548291.1"/>
    </source>
</evidence>
<evidence type="ECO:0000259" key="6">
    <source>
        <dbReference type="SMART" id="SM00670"/>
    </source>
</evidence>
<comment type="similarity">
    <text evidence="1">Belongs to the PhoH family.</text>
</comment>
<dbReference type="SUPFAM" id="SSF88723">
    <property type="entry name" value="PIN domain-like"/>
    <property type="match status" value="1"/>
</dbReference>
<dbReference type="Proteomes" id="UP001596086">
    <property type="component" value="Unassembled WGS sequence"/>
</dbReference>
<reference evidence="8" key="1">
    <citation type="journal article" date="2019" name="Int. J. Syst. Evol. Microbiol.">
        <title>The Global Catalogue of Microorganisms (GCM) 10K type strain sequencing project: providing services to taxonomists for standard genome sequencing and annotation.</title>
        <authorList>
            <consortium name="The Broad Institute Genomics Platform"/>
            <consortium name="The Broad Institute Genome Sequencing Center for Infectious Disease"/>
            <person name="Wu L."/>
            <person name="Ma J."/>
        </authorList>
    </citation>
    <scope>NUCLEOTIDE SEQUENCE [LARGE SCALE GENOMIC DNA]</scope>
    <source>
        <strain evidence="8">CGMCC 4.5798</strain>
    </source>
</reference>
<dbReference type="CDD" id="cd09883">
    <property type="entry name" value="PIN_VapC_PhoHL-ATPase"/>
    <property type="match status" value="1"/>
</dbReference>
<feature type="domain" description="PIN" evidence="6">
    <location>
        <begin position="143"/>
        <end position="279"/>
    </location>
</feature>
<dbReference type="RefSeq" id="WP_379768867.1">
    <property type="nucleotide sequence ID" value="NZ_JBHSMZ010000004.1"/>
</dbReference>
<feature type="region of interest" description="Disordered" evidence="5">
    <location>
        <begin position="15"/>
        <end position="108"/>
    </location>
</feature>
<evidence type="ECO:0000256" key="1">
    <source>
        <dbReference type="ARBA" id="ARBA00010393"/>
    </source>
</evidence>
<dbReference type="InterPro" id="IPR027417">
    <property type="entry name" value="P-loop_NTPase"/>
</dbReference>
<keyword evidence="2" id="KW-0547">Nucleotide-binding</keyword>
<keyword evidence="3" id="KW-0067">ATP-binding</keyword>
<dbReference type="Pfam" id="PF02562">
    <property type="entry name" value="PhoH"/>
    <property type="match status" value="1"/>
</dbReference>